<dbReference type="InterPro" id="IPR001867">
    <property type="entry name" value="OmpR/PhoB-type_DNA-bd"/>
</dbReference>
<name>A0A919YHF6_9BACL</name>
<evidence type="ECO:0000256" key="4">
    <source>
        <dbReference type="ARBA" id="ARBA00023125"/>
    </source>
</evidence>
<dbReference type="GO" id="GO:0032993">
    <property type="term" value="C:protein-DNA complex"/>
    <property type="evidence" value="ECO:0007669"/>
    <property type="project" value="TreeGrafter"/>
</dbReference>
<dbReference type="Gene3D" id="1.10.10.10">
    <property type="entry name" value="Winged helix-like DNA-binding domain superfamily/Winged helix DNA-binding domain"/>
    <property type="match status" value="1"/>
</dbReference>
<proteinExistence type="predicted"/>
<keyword evidence="5" id="KW-0804">Transcription</keyword>
<dbReference type="InterPro" id="IPR016032">
    <property type="entry name" value="Sig_transdc_resp-reg_C-effctor"/>
</dbReference>
<evidence type="ECO:0000313" key="9">
    <source>
        <dbReference type="Proteomes" id="UP000682811"/>
    </source>
</evidence>
<evidence type="ECO:0000256" key="3">
    <source>
        <dbReference type="ARBA" id="ARBA00023015"/>
    </source>
</evidence>
<dbReference type="Gene3D" id="3.40.50.2300">
    <property type="match status" value="1"/>
</dbReference>
<dbReference type="InterPro" id="IPR036388">
    <property type="entry name" value="WH-like_DNA-bd_sf"/>
</dbReference>
<reference evidence="8 9" key="1">
    <citation type="submission" date="2021-03" db="EMBL/GenBank/DDBJ databases">
        <title>Antimicrobial resistance genes in bacteria isolated from Japanese honey, and their potential for conferring macrolide and lincosamide resistance in the American foulbrood pathogen Paenibacillus larvae.</title>
        <authorList>
            <person name="Okamoto M."/>
            <person name="Kumagai M."/>
            <person name="Kanamori H."/>
            <person name="Takamatsu D."/>
        </authorList>
    </citation>
    <scope>NUCLEOTIDE SEQUENCE [LARGE SCALE GENOMIC DNA]</scope>
    <source>
        <strain evidence="8 9">J34TS1</strain>
    </source>
</reference>
<dbReference type="EMBL" id="BORT01000048">
    <property type="protein sequence ID" value="GIO51272.1"/>
    <property type="molecule type" value="Genomic_DNA"/>
</dbReference>
<dbReference type="SUPFAM" id="SSF46894">
    <property type="entry name" value="C-terminal effector domain of the bipartite response regulators"/>
    <property type="match status" value="1"/>
</dbReference>
<accession>A0A919YHF6</accession>
<evidence type="ECO:0000256" key="5">
    <source>
        <dbReference type="ARBA" id="ARBA00023163"/>
    </source>
</evidence>
<keyword evidence="4" id="KW-0238">DNA-binding</keyword>
<dbReference type="Pfam" id="PF00072">
    <property type="entry name" value="Response_reg"/>
    <property type="match status" value="1"/>
</dbReference>
<dbReference type="InterPro" id="IPR039420">
    <property type="entry name" value="WalR-like"/>
</dbReference>
<dbReference type="GO" id="GO:0000976">
    <property type="term" value="F:transcription cis-regulatory region binding"/>
    <property type="evidence" value="ECO:0007669"/>
    <property type="project" value="TreeGrafter"/>
</dbReference>
<dbReference type="SMART" id="SM00448">
    <property type="entry name" value="REC"/>
    <property type="match status" value="1"/>
</dbReference>
<comment type="caution">
    <text evidence="8">The sequence shown here is derived from an EMBL/GenBank/DDBJ whole genome shotgun (WGS) entry which is preliminary data.</text>
</comment>
<keyword evidence="2" id="KW-0902">Two-component regulatory system</keyword>
<evidence type="ECO:0000313" key="8">
    <source>
        <dbReference type="EMBL" id="GIO51272.1"/>
    </source>
</evidence>
<organism evidence="8 9">
    <name type="scientific">Paenibacillus azoreducens</name>
    <dbReference type="NCBI Taxonomy" id="116718"/>
    <lineage>
        <taxon>Bacteria</taxon>
        <taxon>Bacillati</taxon>
        <taxon>Bacillota</taxon>
        <taxon>Bacilli</taxon>
        <taxon>Bacillales</taxon>
        <taxon>Paenibacillaceae</taxon>
        <taxon>Paenibacillus</taxon>
    </lineage>
</organism>
<keyword evidence="9" id="KW-1185">Reference proteome</keyword>
<dbReference type="PANTHER" id="PTHR48111:SF1">
    <property type="entry name" value="TWO-COMPONENT RESPONSE REGULATOR ORR33"/>
    <property type="match status" value="1"/>
</dbReference>
<gene>
    <name evidence="8" type="ORF">J34TS1_60370</name>
</gene>
<feature type="modified residue" description="4-aspartylphosphate" evidence="6">
    <location>
        <position position="57"/>
    </location>
</feature>
<evidence type="ECO:0000256" key="2">
    <source>
        <dbReference type="ARBA" id="ARBA00023012"/>
    </source>
</evidence>
<dbReference type="PROSITE" id="PS50110">
    <property type="entry name" value="RESPONSE_REGULATORY"/>
    <property type="match status" value="1"/>
</dbReference>
<sequence>MKIMIVDDENLALWKMEKLLQSQEGLDVNIDLIGAFQNPYAALEAARQEVPDVAFLDIEMPEINGFELAEQLWELHPQMQIVFVTAYQDFAIKAFEVNALDYLLKPVHPARLTVTLNRVVQYLRANPAGINDESRTRKTLCCLQSLHYRDHEDEPQSFSWKTLKAPELFAYLIYYRGKTVSKQTLMDLLWPEHDIKKASTQLHTAIYQIRKMMKTCGLDVQISYHDESYRLVLGDMALDVEEWESCLREAPAVTPETLSRHLAIMYMYTGDFLEEHRYAWAEPEQERIRLL</sequence>
<dbReference type="GO" id="GO:0006355">
    <property type="term" value="P:regulation of DNA-templated transcription"/>
    <property type="evidence" value="ECO:0007669"/>
    <property type="project" value="InterPro"/>
</dbReference>
<dbReference type="Proteomes" id="UP000682811">
    <property type="component" value="Unassembled WGS sequence"/>
</dbReference>
<keyword evidence="1 6" id="KW-0597">Phosphoprotein</keyword>
<dbReference type="InterPro" id="IPR011006">
    <property type="entry name" value="CheY-like_superfamily"/>
</dbReference>
<dbReference type="AlphaFoldDB" id="A0A919YHF6"/>
<keyword evidence="3" id="KW-0805">Transcription regulation</keyword>
<evidence type="ECO:0000259" key="7">
    <source>
        <dbReference type="PROSITE" id="PS50110"/>
    </source>
</evidence>
<feature type="domain" description="Response regulatory" evidence="7">
    <location>
        <begin position="2"/>
        <end position="120"/>
    </location>
</feature>
<dbReference type="GO" id="GO:0005829">
    <property type="term" value="C:cytosol"/>
    <property type="evidence" value="ECO:0007669"/>
    <property type="project" value="TreeGrafter"/>
</dbReference>
<evidence type="ECO:0000256" key="1">
    <source>
        <dbReference type="ARBA" id="ARBA00022553"/>
    </source>
</evidence>
<protein>
    <recommendedName>
        <fullName evidence="7">Response regulatory domain-containing protein</fullName>
    </recommendedName>
</protein>
<evidence type="ECO:0000256" key="6">
    <source>
        <dbReference type="PROSITE-ProRule" id="PRU00169"/>
    </source>
</evidence>
<dbReference type="SUPFAM" id="SSF52172">
    <property type="entry name" value="CheY-like"/>
    <property type="match status" value="1"/>
</dbReference>
<dbReference type="PANTHER" id="PTHR48111">
    <property type="entry name" value="REGULATOR OF RPOS"/>
    <property type="match status" value="1"/>
</dbReference>
<dbReference type="Pfam" id="PF00486">
    <property type="entry name" value="Trans_reg_C"/>
    <property type="match status" value="1"/>
</dbReference>
<dbReference type="InterPro" id="IPR001789">
    <property type="entry name" value="Sig_transdc_resp-reg_receiver"/>
</dbReference>
<dbReference type="GO" id="GO:0000156">
    <property type="term" value="F:phosphorelay response regulator activity"/>
    <property type="evidence" value="ECO:0007669"/>
    <property type="project" value="TreeGrafter"/>
</dbReference>